<dbReference type="InterPro" id="IPR036322">
    <property type="entry name" value="WD40_repeat_dom_sf"/>
</dbReference>
<dbReference type="EMBL" id="QGNW01000209">
    <property type="protein sequence ID" value="RVW84948.1"/>
    <property type="molecule type" value="Genomic_DNA"/>
</dbReference>
<keyword evidence="3" id="KW-0268">Exocytosis</keyword>
<dbReference type="SUPFAM" id="SSF50978">
    <property type="entry name" value="WD40 repeat-like"/>
    <property type="match status" value="1"/>
</dbReference>
<sequence>MMQPNEQHSSVALTDLDLRIAIHYGIPSTASILAFDPIQRLLAIGTLVKVLLHGLNPYDIDEVPHDSRDGRIKVIGGDNIEGLFISPKQLPYKYLEFLQNQGFLVSISNDDEIQDLGGGGSKAADRLITVAGQVLRPFGVMHFSTSPTYSNSAGNALQTPPFYGCSRYSFYFLPEHQVWNLERQCISCCLHWESNITAFSVISGSNFMYIGDEYGSISVLKCEADDGKLLQLPYNIFAKSISGNFLVLMINDAYIVVQILSRAASPVRSYAIIYFLTFLSHIPLIFLQPFNMLHVYVHHMCFCRVLIAYENGLIILWDVSEAQIIVAKGDKNLQLNDRAVDSPSEADSNLPDDASEQHLEEKEISALCWASSDGSILAVGYIDGDILFWNLSSAASTKGQQTGSLGNNVVKLQLSSAERRLPIIVLHWSTSNKPHNDRDGLLFIYGGDAIGSEEVLTSSITLEQKANSLVKAHRNIDSKGILSLEWSSGVETLRCAGRVELTLVGSFADMILLPTAGATGINQNASLFVLTNPGQLHFYDDASLSALISQQERKSSLSAVEFPAAVPTSDPYMTVAKLSFLHTGGNSSKALSEIASVMKHVSTPTLTGRAKWPLTGGVPSQLSFAEGKRVERVYVAGYQDGSVRIWDATYPVLSLICVLEGEGIKVAGSSASVSKLDFCHLTLSLAVGNACGLVRVYDLNDNSDKTSFHFVTESNQEVHVLPQQKGPQCRAAFCLLNSPIQALKYTNKGGKLAVGFECGRVAVLDMNSLSVLLSMDCISGSSSPVISIIWKAITNNHTLVKSPKHSESEISNDPPKELMFILTKDSKVVVIDGSTGNMINSGPMHLKKESTAISMYVIGKCNFNLGKDNVPVSGSSNEKLLQSSSEAPTKNEPVQDTVPVGINSPGSSSETMYSGARLLDSHVLLCCENALRLYPTKSVIQGDNKPICKVELAKPCCWTTIFKKDEKVYGLMLLYQTGAIEIRSLPDLEVVSESSLMSILRWAFKANMDKTISSSHDGQIALANGCELAFISLLGGENGFRIPESFPCLHDKVLAAAADAAIGLSSNQKKKQGTAPGVLSGIVKGFKGGKVIHNVDLSASAKSNFAHLEDIFLRSPFPDPSPTATDNQEVVELNIDEIEIDDEPLPVASTSSRQVKNHKKEKGTERERLFQGTTADIEPRMRTREEIIAKYRKTGDASSVAAHARDKLVERQEKLERISKRTEELQSGAEDFASLANELVKAMEGRKWGFLGLPHDLCSCGSRMMKSTPGCCTDQPAADPCNWMCFRYIMLLECHATGTLG</sequence>
<comment type="subcellular location">
    <subcellularLocation>
        <location evidence="1">Cytoplasm</location>
    </subcellularLocation>
</comment>
<evidence type="ECO:0000259" key="7">
    <source>
        <dbReference type="PROSITE" id="PS50892"/>
    </source>
</evidence>
<evidence type="ECO:0000256" key="2">
    <source>
        <dbReference type="ARBA" id="ARBA00008070"/>
    </source>
</evidence>
<evidence type="ECO:0000256" key="1">
    <source>
        <dbReference type="ARBA" id="ARBA00004496"/>
    </source>
</evidence>
<accession>A0A438HKF8</accession>
<dbReference type="InterPro" id="IPR042855">
    <property type="entry name" value="V_SNARE_CC"/>
</dbReference>
<comment type="caution">
    <text evidence="8">The sequence shown here is derived from an EMBL/GenBank/DDBJ whole genome shotgun (WGS) entry which is preliminary data.</text>
</comment>
<keyword evidence="5" id="KW-0175">Coiled coil</keyword>
<keyword evidence="4" id="KW-0963">Cytoplasm</keyword>
<dbReference type="Proteomes" id="UP000288805">
    <property type="component" value="Unassembled WGS sequence"/>
</dbReference>
<dbReference type="SUPFAM" id="SSF58038">
    <property type="entry name" value="SNARE fusion complex"/>
    <property type="match status" value="1"/>
</dbReference>
<evidence type="ECO:0000256" key="6">
    <source>
        <dbReference type="SAM" id="MobiDB-lite"/>
    </source>
</evidence>
<dbReference type="InterPro" id="IPR015943">
    <property type="entry name" value="WD40/YVTN_repeat-like_dom_sf"/>
</dbReference>
<evidence type="ECO:0000256" key="5">
    <source>
        <dbReference type="PROSITE-ProRule" id="PRU00290"/>
    </source>
</evidence>
<dbReference type="GO" id="GO:0005737">
    <property type="term" value="C:cytoplasm"/>
    <property type="evidence" value="ECO:0007669"/>
    <property type="project" value="UniProtKB-SubCell"/>
</dbReference>
<feature type="domain" description="V-SNARE coiled-coil homology" evidence="7">
    <location>
        <begin position="1186"/>
        <end position="1246"/>
    </location>
</feature>
<feature type="compositionally biased region" description="Polar residues" evidence="6">
    <location>
        <begin position="874"/>
        <end position="894"/>
    </location>
</feature>
<dbReference type="InterPro" id="IPR001680">
    <property type="entry name" value="WD40_rpt"/>
</dbReference>
<gene>
    <name evidence="8" type="ORF">CK203_039535</name>
</gene>
<organism evidence="8 9">
    <name type="scientific">Vitis vinifera</name>
    <name type="common">Grape</name>
    <dbReference type="NCBI Taxonomy" id="29760"/>
    <lineage>
        <taxon>Eukaryota</taxon>
        <taxon>Viridiplantae</taxon>
        <taxon>Streptophyta</taxon>
        <taxon>Embryophyta</taxon>
        <taxon>Tracheophyta</taxon>
        <taxon>Spermatophyta</taxon>
        <taxon>Magnoliopsida</taxon>
        <taxon>eudicotyledons</taxon>
        <taxon>Gunneridae</taxon>
        <taxon>Pentapetalae</taxon>
        <taxon>rosids</taxon>
        <taxon>Vitales</taxon>
        <taxon>Vitaceae</taxon>
        <taxon>Viteae</taxon>
        <taxon>Vitis</taxon>
    </lineage>
</organism>
<dbReference type="SMART" id="SM00320">
    <property type="entry name" value="WD40"/>
    <property type="match status" value="4"/>
</dbReference>
<proteinExistence type="inferred from homology"/>
<evidence type="ECO:0000313" key="8">
    <source>
        <dbReference type="EMBL" id="RVW84948.1"/>
    </source>
</evidence>
<dbReference type="Gene3D" id="2.130.10.10">
    <property type="entry name" value="YVTN repeat-like/Quinoprotein amine dehydrogenase"/>
    <property type="match status" value="2"/>
</dbReference>
<evidence type="ECO:0000313" key="9">
    <source>
        <dbReference type="Proteomes" id="UP000288805"/>
    </source>
</evidence>
<protein>
    <recommendedName>
        <fullName evidence="7">V-SNARE coiled-coil homology domain-containing protein</fullName>
    </recommendedName>
</protein>
<name>A0A438HKF8_VITVI</name>
<reference evidence="8 9" key="1">
    <citation type="journal article" date="2018" name="PLoS Genet.">
        <title>Population sequencing reveals clonal diversity and ancestral inbreeding in the grapevine cultivar Chardonnay.</title>
        <authorList>
            <person name="Roach M.J."/>
            <person name="Johnson D.L."/>
            <person name="Bohlmann J."/>
            <person name="van Vuuren H.J."/>
            <person name="Jones S.J."/>
            <person name="Pretorius I.S."/>
            <person name="Schmidt S.A."/>
            <person name="Borneman A.R."/>
        </authorList>
    </citation>
    <scope>NUCLEOTIDE SEQUENCE [LARGE SCALE GENOMIC DNA]</scope>
    <source>
        <strain evidence="9">cv. Chardonnay</strain>
        <tissue evidence="8">Leaf</tissue>
    </source>
</reference>
<dbReference type="PANTHER" id="PTHR10241:SF25">
    <property type="entry name" value="TOMOSYN, ISOFORM C"/>
    <property type="match status" value="1"/>
</dbReference>
<dbReference type="CDD" id="cd15873">
    <property type="entry name" value="R-SNARE_STXBP5_6"/>
    <property type="match status" value="1"/>
</dbReference>
<evidence type="ECO:0000256" key="3">
    <source>
        <dbReference type="ARBA" id="ARBA00022483"/>
    </source>
</evidence>
<comment type="similarity">
    <text evidence="2">Belongs to the WD repeat L(2)GL family.</text>
</comment>
<dbReference type="PROSITE" id="PS50892">
    <property type="entry name" value="V_SNARE"/>
    <property type="match status" value="1"/>
</dbReference>
<feature type="region of interest" description="Disordered" evidence="6">
    <location>
        <begin position="874"/>
        <end position="908"/>
    </location>
</feature>
<dbReference type="Gene3D" id="1.20.5.110">
    <property type="match status" value="1"/>
</dbReference>
<dbReference type="GO" id="GO:0006887">
    <property type="term" value="P:exocytosis"/>
    <property type="evidence" value="ECO:0007669"/>
    <property type="project" value="UniProtKB-KW"/>
</dbReference>
<dbReference type="PANTHER" id="PTHR10241">
    <property type="entry name" value="LETHAL 2 GIANT LARVAE PROTEIN"/>
    <property type="match status" value="1"/>
</dbReference>
<evidence type="ECO:0000256" key="4">
    <source>
        <dbReference type="ARBA" id="ARBA00022490"/>
    </source>
</evidence>